<name>A0A0A9F1A6_ARUDO</name>
<reference evidence="1" key="1">
    <citation type="submission" date="2014-09" db="EMBL/GenBank/DDBJ databases">
        <authorList>
            <person name="Magalhaes I.L.F."/>
            <person name="Oliveira U."/>
            <person name="Santos F.R."/>
            <person name="Vidigal T.H.D.A."/>
            <person name="Brescovit A.D."/>
            <person name="Santos A.J."/>
        </authorList>
    </citation>
    <scope>NUCLEOTIDE SEQUENCE</scope>
    <source>
        <tissue evidence="1">Shoot tissue taken approximately 20 cm above the soil surface</tissue>
    </source>
</reference>
<organism evidence="1">
    <name type="scientific">Arundo donax</name>
    <name type="common">Giant reed</name>
    <name type="synonym">Donax arundinaceus</name>
    <dbReference type="NCBI Taxonomy" id="35708"/>
    <lineage>
        <taxon>Eukaryota</taxon>
        <taxon>Viridiplantae</taxon>
        <taxon>Streptophyta</taxon>
        <taxon>Embryophyta</taxon>
        <taxon>Tracheophyta</taxon>
        <taxon>Spermatophyta</taxon>
        <taxon>Magnoliopsida</taxon>
        <taxon>Liliopsida</taxon>
        <taxon>Poales</taxon>
        <taxon>Poaceae</taxon>
        <taxon>PACMAD clade</taxon>
        <taxon>Arundinoideae</taxon>
        <taxon>Arundineae</taxon>
        <taxon>Arundo</taxon>
    </lineage>
</organism>
<evidence type="ECO:0000313" key="1">
    <source>
        <dbReference type="EMBL" id="JAE02058.1"/>
    </source>
</evidence>
<dbReference type="AlphaFoldDB" id="A0A0A9F1A6"/>
<sequence>MQNLWHAGENSTRLSKSTLLKKNYTDNDETTHICNTYSTDSVSNKNCKIIQYSEHVKRELEITIM</sequence>
<protein>
    <submittedName>
        <fullName evidence="1">Uncharacterized protein</fullName>
    </submittedName>
</protein>
<dbReference type="EMBL" id="GBRH01195838">
    <property type="protein sequence ID" value="JAE02058.1"/>
    <property type="molecule type" value="Transcribed_RNA"/>
</dbReference>
<reference evidence="1" key="2">
    <citation type="journal article" date="2015" name="Data Brief">
        <title>Shoot transcriptome of the giant reed, Arundo donax.</title>
        <authorList>
            <person name="Barrero R.A."/>
            <person name="Guerrero F.D."/>
            <person name="Moolhuijzen P."/>
            <person name="Goolsby J.A."/>
            <person name="Tidwell J."/>
            <person name="Bellgard S.E."/>
            <person name="Bellgard M.I."/>
        </authorList>
    </citation>
    <scope>NUCLEOTIDE SEQUENCE</scope>
    <source>
        <tissue evidence="1">Shoot tissue taken approximately 20 cm above the soil surface</tissue>
    </source>
</reference>
<accession>A0A0A9F1A6</accession>
<proteinExistence type="predicted"/>